<sequence>MARIEKMYEEPPLMRSYPRLPTDSQLEAESNSRVTCQAPLIEALLGEPGLVHRSRTGLVCCRALPSSIRTMRPFPVRRIRPQ</sequence>
<proteinExistence type="predicted"/>
<gene>
    <name evidence="1" type="ORF">DILT_LOCUS18386</name>
</gene>
<dbReference type="EMBL" id="UYRU01099955">
    <property type="protein sequence ID" value="VDN40936.1"/>
    <property type="molecule type" value="Genomic_DNA"/>
</dbReference>
<accession>A0A3P7RCX4</accession>
<organism evidence="1 2">
    <name type="scientific">Dibothriocephalus latus</name>
    <name type="common">Fish tapeworm</name>
    <name type="synonym">Diphyllobothrium latum</name>
    <dbReference type="NCBI Taxonomy" id="60516"/>
    <lineage>
        <taxon>Eukaryota</taxon>
        <taxon>Metazoa</taxon>
        <taxon>Spiralia</taxon>
        <taxon>Lophotrochozoa</taxon>
        <taxon>Platyhelminthes</taxon>
        <taxon>Cestoda</taxon>
        <taxon>Eucestoda</taxon>
        <taxon>Diphyllobothriidea</taxon>
        <taxon>Diphyllobothriidae</taxon>
        <taxon>Dibothriocephalus</taxon>
    </lineage>
</organism>
<name>A0A3P7RCX4_DIBLA</name>
<reference evidence="1 2" key="1">
    <citation type="submission" date="2018-11" db="EMBL/GenBank/DDBJ databases">
        <authorList>
            <consortium name="Pathogen Informatics"/>
        </authorList>
    </citation>
    <scope>NUCLEOTIDE SEQUENCE [LARGE SCALE GENOMIC DNA]</scope>
</reference>
<evidence type="ECO:0000313" key="1">
    <source>
        <dbReference type="EMBL" id="VDN40936.1"/>
    </source>
</evidence>
<feature type="non-terminal residue" evidence="1">
    <location>
        <position position="82"/>
    </location>
</feature>
<dbReference type="AlphaFoldDB" id="A0A3P7RCX4"/>
<protein>
    <submittedName>
        <fullName evidence="1">Uncharacterized protein</fullName>
    </submittedName>
</protein>
<evidence type="ECO:0000313" key="2">
    <source>
        <dbReference type="Proteomes" id="UP000281553"/>
    </source>
</evidence>
<dbReference type="Proteomes" id="UP000281553">
    <property type="component" value="Unassembled WGS sequence"/>
</dbReference>
<keyword evidence="2" id="KW-1185">Reference proteome</keyword>